<dbReference type="InterPro" id="IPR008271">
    <property type="entry name" value="Ser/Thr_kinase_AS"/>
</dbReference>
<dbReference type="PROSITE" id="PS00108">
    <property type="entry name" value="PROTEIN_KINASE_ST"/>
    <property type="match status" value="1"/>
</dbReference>
<dbReference type="InterPro" id="IPR011009">
    <property type="entry name" value="Kinase-like_dom_sf"/>
</dbReference>
<keyword evidence="4 7" id="KW-0547">Nucleotide-binding</keyword>
<dbReference type="GO" id="GO:0004674">
    <property type="term" value="F:protein serine/threonine kinase activity"/>
    <property type="evidence" value="ECO:0007669"/>
    <property type="project" value="UniProtKB-KW"/>
</dbReference>
<dbReference type="SUPFAM" id="SSF56112">
    <property type="entry name" value="Protein kinase-like (PK-like)"/>
    <property type="match status" value="1"/>
</dbReference>
<evidence type="ECO:0000256" key="6">
    <source>
        <dbReference type="ARBA" id="ARBA00022840"/>
    </source>
</evidence>
<evidence type="ECO:0000256" key="8">
    <source>
        <dbReference type="RuleBase" id="RU000304"/>
    </source>
</evidence>
<evidence type="ECO:0000256" key="1">
    <source>
        <dbReference type="ARBA" id="ARBA00012513"/>
    </source>
</evidence>
<dbReference type="SMART" id="SM00220">
    <property type="entry name" value="S_TKc"/>
    <property type="match status" value="1"/>
</dbReference>
<dbReference type="STRING" id="174720.A0A0N5BG05"/>
<dbReference type="InterPro" id="IPR047916">
    <property type="entry name" value="TTBK_Asator-like_STKc"/>
</dbReference>
<evidence type="ECO:0000256" key="4">
    <source>
        <dbReference type="ARBA" id="ARBA00022741"/>
    </source>
</evidence>
<keyword evidence="3" id="KW-0808">Transferase</keyword>
<dbReference type="CDD" id="cd14017">
    <property type="entry name" value="STKc_TTBK"/>
    <property type="match status" value="1"/>
</dbReference>
<name>A0A0N5BG05_STREA</name>
<evidence type="ECO:0000256" key="5">
    <source>
        <dbReference type="ARBA" id="ARBA00022777"/>
    </source>
</evidence>
<keyword evidence="6 7" id="KW-0067">ATP-binding</keyword>
<accession>A0A0N5BG05</accession>
<dbReference type="InterPro" id="IPR000719">
    <property type="entry name" value="Prot_kinase_dom"/>
</dbReference>
<keyword evidence="10" id="KW-1185">Reference proteome</keyword>
<evidence type="ECO:0000313" key="10">
    <source>
        <dbReference type="Proteomes" id="UP000046392"/>
    </source>
</evidence>
<dbReference type="Gene3D" id="1.10.510.10">
    <property type="entry name" value="Transferase(Phosphotransferase) domain 1"/>
    <property type="match status" value="1"/>
</dbReference>
<dbReference type="Pfam" id="PF00069">
    <property type="entry name" value="Pkinase"/>
    <property type="match status" value="1"/>
</dbReference>
<dbReference type="PROSITE" id="PS50011">
    <property type="entry name" value="PROTEIN_KINASE_DOM"/>
    <property type="match status" value="1"/>
</dbReference>
<evidence type="ECO:0000313" key="11">
    <source>
        <dbReference type="WBParaSite" id="SPAL_0000491300.1"/>
    </source>
</evidence>
<proteinExistence type="inferred from homology"/>
<dbReference type="Proteomes" id="UP000046392">
    <property type="component" value="Unplaced"/>
</dbReference>
<dbReference type="InterPro" id="IPR050235">
    <property type="entry name" value="CK1_Ser-Thr_kinase"/>
</dbReference>
<feature type="binding site" evidence="7">
    <location>
        <position position="46"/>
    </location>
    <ligand>
        <name>ATP</name>
        <dbReference type="ChEBI" id="CHEBI:30616"/>
    </ligand>
</feature>
<evidence type="ECO:0000259" key="9">
    <source>
        <dbReference type="PROSITE" id="PS50011"/>
    </source>
</evidence>
<evidence type="ECO:0000256" key="2">
    <source>
        <dbReference type="ARBA" id="ARBA00022527"/>
    </source>
</evidence>
<keyword evidence="2 8" id="KW-0723">Serine/threonine-protein kinase</keyword>
<dbReference type="PROSITE" id="PS00107">
    <property type="entry name" value="PROTEIN_KINASE_ATP"/>
    <property type="match status" value="1"/>
</dbReference>
<dbReference type="EC" id="2.7.11.1" evidence="1"/>
<reference evidence="11" key="1">
    <citation type="submission" date="2017-02" db="UniProtKB">
        <authorList>
            <consortium name="WormBaseParasite"/>
        </authorList>
    </citation>
    <scope>IDENTIFICATION</scope>
</reference>
<dbReference type="PANTHER" id="PTHR11909">
    <property type="entry name" value="CASEIN KINASE-RELATED"/>
    <property type="match status" value="1"/>
</dbReference>
<dbReference type="InterPro" id="IPR017441">
    <property type="entry name" value="Protein_kinase_ATP_BS"/>
</dbReference>
<sequence>MSSRDKPFKLEIDQVLEKWTIVKKLGEGGFGAVYKVTDGTNCCAMKIETISENNQVLKMEVYVLMAIKEENVNDYHFCTIFDRGRYSQFNYIVVTLVGESLQDLRKAQPQQHFSLGCAISIGIQTLESIETLHSIGYLHRDIKPANFTVGRREVNELRRVYMLDFGMCRKYVMSNNENMHRKPRAYAGFRGTVRYAPLNCHISRDLGRKDDLETWMYMTIELTTGCLPWRGMDSMKEVGEYKRICRYVPFINELFGGCPRQYLTIFKYLLTLGFYDSPDYSKISHLMKDSLVTCCVNEYPYDWETNVKKK</sequence>
<comment type="similarity">
    <text evidence="8">Belongs to the protein kinase superfamily.</text>
</comment>
<protein>
    <recommendedName>
        <fullName evidence="1">non-specific serine/threonine protein kinase</fullName>
        <ecNumber evidence="1">2.7.11.1</ecNumber>
    </recommendedName>
</protein>
<dbReference type="WBParaSite" id="SPAL_0000491300.1">
    <property type="protein sequence ID" value="SPAL_0000491300.1"/>
    <property type="gene ID" value="SPAL_0000491300"/>
</dbReference>
<evidence type="ECO:0000256" key="3">
    <source>
        <dbReference type="ARBA" id="ARBA00022679"/>
    </source>
</evidence>
<dbReference type="GO" id="GO:0005524">
    <property type="term" value="F:ATP binding"/>
    <property type="evidence" value="ECO:0007669"/>
    <property type="project" value="UniProtKB-UniRule"/>
</dbReference>
<keyword evidence="5" id="KW-0418">Kinase</keyword>
<dbReference type="AlphaFoldDB" id="A0A0N5BG05"/>
<evidence type="ECO:0000256" key="7">
    <source>
        <dbReference type="PROSITE-ProRule" id="PRU10141"/>
    </source>
</evidence>
<organism evidence="10 11">
    <name type="scientific">Strongyloides papillosus</name>
    <name type="common">Intestinal threadworm</name>
    <dbReference type="NCBI Taxonomy" id="174720"/>
    <lineage>
        <taxon>Eukaryota</taxon>
        <taxon>Metazoa</taxon>
        <taxon>Ecdysozoa</taxon>
        <taxon>Nematoda</taxon>
        <taxon>Chromadorea</taxon>
        <taxon>Rhabditida</taxon>
        <taxon>Tylenchina</taxon>
        <taxon>Panagrolaimomorpha</taxon>
        <taxon>Strongyloidoidea</taxon>
        <taxon>Strongyloididae</taxon>
        <taxon>Strongyloides</taxon>
    </lineage>
</organism>
<feature type="domain" description="Protein kinase" evidence="9">
    <location>
        <begin position="19"/>
        <end position="310"/>
    </location>
</feature>